<dbReference type="Proteomes" id="UP000502345">
    <property type="component" value="Plasmid plas1"/>
</dbReference>
<evidence type="ECO:0000259" key="1">
    <source>
        <dbReference type="Pfam" id="PF13400"/>
    </source>
</evidence>
<organism evidence="2 3">
    <name type="scientific">Rhodococcus erythropolis</name>
    <name type="common">Arthrobacter picolinophilus</name>
    <dbReference type="NCBI Taxonomy" id="1833"/>
    <lineage>
        <taxon>Bacteria</taxon>
        <taxon>Bacillati</taxon>
        <taxon>Actinomycetota</taxon>
        <taxon>Actinomycetes</taxon>
        <taxon>Mycobacteriales</taxon>
        <taxon>Nocardiaceae</taxon>
        <taxon>Rhodococcus</taxon>
        <taxon>Rhodococcus erythropolis group</taxon>
    </lineage>
</organism>
<sequence>MKLSQWIARARSNDRGDVTIELCLAIIVLLVLLGWMYAYGINRQAHQKVEHAAGEAARAASLSRTAAQANPLAYQAALDSMDGQGLKCTTMNVSADTTGFRTRPGVSATVEVTVSCEVSYDALGWPGVSGGRTIEVTAISPIDTFRERTR</sequence>
<accession>A0A6G9D424</accession>
<feature type="domain" description="Putative Flp pilus-assembly TadG-like N-terminal" evidence="1">
    <location>
        <begin position="18"/>
        <end position="60"/>
    </location>
</feature>
<gene>
    <name evidence="2" type="ORF">G9444_6661</name>
</gene>
<dbReference type="OMA" id="AHQKVEH"/>
<reference evidence="2 3" key="1">
    <citation type="submission" date="2020-03" db="EMBL/GenBank/DDBJ databases">
        <title>Screen low temperature-resistant strains for efficient degradation of petroleum hydrocarbons under the low temperature.</title>
        <authorList>
            <person name="Wang Y."/>
            <person name="Chen J."/>
        </authorList>
    </citation>
    <scope>NUCLEOTIDE SEQUENCE [LARGE SCALE GENOMIC DNA]</scope>
    <source>
        <strain evidence="2 3">KB1</strain>
        <plasmid evidence="2 3">plas1</plasmid>
    </source>
</reference>
<dbReference type="InterPro" id="IPR028087">
    <property type="entry name" value="Tad_N"/>
</dbReference>
<keyword evidence="2" id="KW-0614">Plasmid</keyword>
<name>A0A6G9D424_RHOER</name>
<dbReference type="EMBL" id="CP050125">
    <property type="protein sequence ID" value="QIP43904.1"/>
    <property type="molecule type" value="Genomic_DNA"/>
</dbReference>
<dbReference type="RefSeq" id="WP_011331685.1">
    <property type="nucleotide sequence ID" value="NZ_CP050125.1"/>
</dbReference>
<geneLocation type="plasmid" evidence="2 3">
    <name>plas1</name>
</geneLocation>
<evidence type="ECO:0000313" key="2">
    <source>
        <dbReference type="EMBL" id="QIP43904.1"/>
    </source>
</evidence>
<proteinExistence type="predicted"/>
<evidence type="ECO:0000313" key="3">
    <source>
        <dbReference type="Proteomes" id="UP000502345"/>
    </source>
</evidence>
<dbReference type="AlphaFoldDB" id="A0A6G9D424"/>
<protein>
    <recommendedName>
        <fullName evidence="1">Putative Flp pilus-assembly TadG-like N-terminal domain-containing protein</fullName>
    </recommendedName>
</protein>
<dbReference type="Pfam" id="PF13400">
    <property type="entry name" value="Tad"/>
    <property type="match status" value="1"/>
</dbReference>